<gene>
    <name evidence="7" type="ORF">FNF31_02033</name>
</gene>
<feature type="transmembrane region" description="Helical" evidence="6">
    <location>
        <begin position="142"/>
        <end position="163"/>
    </location>
</feature>
<dbReference type="EMBL" id="VLTM01000013">
    <property type="protein sequence ID" value="KAA0165371.1"/>
    <property type="molecule type" value="Genomic_DNA"/>
</dbReference>
<comment type="subcellular location">
    <subcellularLocation>
        <location evidence="1">Membrane</location>
        <topology evidence="1">Multi-pass membrane protein</topology>
    </subcellularLocation>
</comment>
<evidence type="ECO:0000256" key="4">
    <source>
        <dbReference type="ARBA" id="ARBA00022989"/>
    </source>
</evidence>
<dbReference type="Pfam" id="PF04117">
    <property type="entry name" value="Mpv17_PMP22"/>
    <property type="match status" value="1"/>
</dbReference>
<reference evidence="7 8" key="1">
    <citation type="submission" date="2019-07" db="EMBL/GenBank/DDBJ databases">
        <title>Genomes of Cafeteria roenbergensis.</title>
        <authorList>
            <person name="Fischer M.G."/>
            <person name="Hackl T."/>
            <person name="Roman M."/>
        </authorList>
    </citation>
    <scope>NUCLEOTIDE SEQUENCE [LARGE SCALE GENOMIC DNA]</scope>
    <source>
        <strain evidence="7 8">Cflag</strain>
    </source>
</reference>
<keyword evidence="3 6" id="KW-0812">Transmembrane</keyword>
<comment type="caution">
    <text evidence="7">The sequence shown here is derived from an EMBL/GenBank/DDBJ whole genome shotgun (WGS) entry which is preliminary data.</text>
</comment>
<dbReference type="GO" id="GO:0005737">
    <property type="term" value="C:cytoplasm"/>
    <property type="evidence" value="ECO:0007669"/>
    <property type="project" value="TreeGrafter"/>
</dbReference>
<dbReference type="PANTHER" id="PTHR11266">
    <property type="entry name" value="PEROXISOMAL MEMBRANE PROTEIN 2, PXMP2 MPV17"/>
    <property type="match status" value="1"/>
</dbReference>
<proteinExistence type="inferred from homology"/>
<feature type="transmembrane region" description="Helical" evidence="6">
    <location>
        <begin position="101"/>
        <end position="122"/>
    </location>
</feature>
<evidence type="ECO:0000256" key="3">
    <source>
        <dbReference type="ARBA" id="ARBA00022692"/>
    </source>
</evidence>
<evidence type="ECO:0000313" key="8">
    <source>
        <dbReference type="Proteomes" id="UP000325113"/>
    </source>
</evidence>
<evidence type="ECO:0000256" key="1">
    <source>
        <dbReference type="ARBA" id="ARBA00004141"/>
    </source>
</evidence>
<comment type="similarity">
    <text evidence="2 6">Belongs to the peroxisomal membrane protein PXMP2/4 family.</text>
</comment>
<accession>A0A5A8DNC6</accession>
<evidence type="ECO:0000256" key="5">
    <source>
        <dbReference type="ARBA" id="ARBA00023136"/>
    </source>
</evidence>
<dbReference type="InterPro" id="IPR007248">
    <property type="entry name" value="Mpv17_PMP22"/>
</dbReference>
<keyword evidence="4 6" id="KW-1133">Transmembrane helix</keyword>
<sequence length="250" mass="26396">MMFSASRVAVRAVGRASCRSAVQVAPVRAVVQPIRFVAPRRALSSSPTPEAGAVSKVVAFMGRYPLVGNVISSGVIGATGDVLCQLVVEGVKPEDFDYKRCLRLIAVNCMLVGPTLTVWYGFLGRVTGAWGTGIVPTIKRVLVDQIAFAPPFIAAFFVTAATLEGRADDAPRRLREGWASAVLANYSLWPAAQMINFGLVPAAMRVVFSNCVGVVWNMYLSYATARVRGSEGAAEGEAGGASPPSADKEA</sequence>
<keyword evidence="5 6" id="KW-0472">Membrane</keyword>
<dbReference type="GO" id="GO:0016020">
    <property type="term" value="C:membrane"/>
    <property type="evidence" value="ECO:0007669"/>
    <property type="project" value="UniProtKB-SubCell"/>
</dbReference>
<evidence type="ECO:0000313" key="7">
    <source>
        <dbReference type="EMBL" id="KAA0165371.1"/>
    </source>
</evidence>
<evidence type="ECO:0000256" key="6">
    <source>
        <dbReference type="RuleBase" id="RU363053"/>
    </source>
</evidence>
<evidence type="ECO:0000256" key="2">
    <source>
        <dbReference type="ARBA" id="ARBA00006824"/>
    </source>
</evidence>
<organism evidence="7 8">
    <name type="scientific">Cafeteria roenbergensis</name>
    <name type="common">Marine flagellate</name>
    <dbReference type="NCBI Taxonomy" id="33653"/>
    <lineage>
        <taxon>Eukaryota</taxon>
        <taxon>Sar</taxon>
        <taxon>Stramenopiles</taxon>
        <taxon>Bigyra</taxon>
        <taxon>Opalozoa</taxon>
        <taxon>Bicosoecida</taxon>
        <taxon>Cafeteriaceae</taxon>
        <taxon>Cafeteria</taxon>
    </lineage>
</organism>
<dbReference type="AlphaFoldDB" id="A0A5A8DNC6"/>
<name>A0A5A8DNC6_CAFRO</name>
<dbReference type="Proteomes" id="UP000325113">
    <property type="component" value="Unassembled WGS sequence"/>
</dbReference>
<protein>
    <submittedName>
        <fullName evidence="7">Uncharacterized protein</fullName>
    </submittedName>
</protein>